<dbReference type="Gene3D" id="1.10.8.60">
    <property type="match status" value="1"/>
</dbReference>
<dbReference type="PROSITE" id="PS51903">
    <property type="entry name" value="CLP_R"/>
    <property type="match status" value="1"/>
</dbReference>
<dbReference type="Pfam" id="PF10431">
    <property type="entry name" value="ClpB_D2-small"/>
    <property type="match status" value="1"/>
</dbReference>
<dbReference type="GeneID" id="24424217"/>
<dbReference type="VEuPathDB" id="PiroplasmaDB:BMR1_02g02155"/>
<proteinExistence type="inferred from homology"/>
<keyword evidence="10" id="KW-0645">Protease</keyword>
<dbReference type="PANTHER" id="PTHR11638">
    <property type="entry name" value="ATP-DEPENDENT CLP PROTEASE"/>
    <property type="match status" value="1"/>
</dbReference>
<evidence type="ECO:0000259" key="9">
    <source>
        <dbReference type="PROSITE" id="PS51903"/>
    </source>
</evidence>
<dbReference type="InterPro" id="IPR036628">
    <property type="entry name" value="Clp_N_dom_sf"/>
</dbReference>
<dbReference type="Pfam" id="PF00004">
    <property type="entry name" value="AAA"/>
    <property type="match status" value="1"/>
</dbReference>
<keyword evidence="4 7" id="KW-0067">ATP-binding</keyword>
<dbReference type="InterPro" id="IPR028299">
    <property type="entry name" value="ClpA/B_CS2"/>
</dbReference>
<dbReference type="GO" id="GO:0005524">
    <property type="term" value="F:ATP binding"/>
    <property type="evidence" value="ECO:0007669"/>
    <property type="project" value="UniProtKB-KW"/>
</dbReference>
<keyword evidence="5 7" id="KW-0143">Chaperone</keyword>
<evidence type="ECO:0000256" key="2">
    <source>
        <dbReference type="ARBA" id="ARBA00022737"/>
    </source>
</evidence>
<name>A0A1R4AAF9_BABMR</name>
<protein>
    <submittedName>
        <fullName evidence="10">ATP-dependent Clp protease ATP-binding subunit ClpB</fullName>
    </submittedName>
</protein>
<dbReference type="Pfam" id="PF17871">
    <property type="entry name" value="AAA_lid_9"/>
    <property type="match status" value="1"/>
</dbReference>
<feature type="domain" description="Clp R" evidence="9">
    <location>
        <begin position="67"/>
        <end position="214"/>
    </location>
</feature>
<dbReference type="Gene3D" id="1.10.1780.10">
    <property type="entry name" value="Clp, N-terminal domain"/>
    <property type="match status" value="1"/>
</dbReference>
<keyword evidence="10" id="KW-0378">Hydrolase</keyword>
<dbReference type="GO" id="GO:0016887">
    <property type="term" value="F:ATP hydrolysis activity"/>
    <property type="evidence" value="ECO:0007669"/>
    <property type="project" value="InterPro"/>
</dbReference>
<dbReference type="InterPro" id="IPR019489">
    <property type="entry name" value="Clp_ATPase_C"/>
</dbReference>
<feature type="coiled-coil region" evidence="8">
    <location>
        <begin position="480"/>
        <end position="612"/>
    </location>
</feature>
<dbReference type="PROSITE" id="PS00870">
    <property type="entry name" value="CLPAB_1"/>
    <property type="match status" value="1"/>
</dbReference>
<accession>A0A1R4AAF9</accession>
<dbReference type="Proteomes" id="UP000002899">
    <property type="component" value="Chromosome II"/>
</dbReference>
<dbReference type="SMART" id="SM01086">
    <property type="entry name" value="ClpB_D2-small"/>
    <property type="match status" value="1"/>
</dbReference>
<dbReference type="InterPro" id="IPR001270">
    <property type="entry name" value="ClpA/B"/>
</dbReference>
<evidence type="ECO:0000256" key="4">
    <source>
        <dbReference type="ARBA" id="ARBA00022840"/>
    </source>
</evidence>
<dbReference type="GO" id="GO:0005737">
    <property type="term" value="C:cytoplasm"/>
    <property type="evidence" value="ECO:0007669"/>
    <property type="project" value="TreeGrafter"/>
</dbReference>
<dbReference type="RefSeq" id="XP_021338172.1">
    <property type="nucleotide sequence ID" value="XM_021481541.1"/>
</dbReference>
<dbReference type="Gene3D" id="3.40.50.300">
    <property type="entry name" value="P-loop containing nucleotide triphosphate hydrolases"/>
    <property type="match status" value="3"/>
</dbReference>
<dbReference type="InterPro" id="IPR027417">
    <property type="entry name" value="P-loop_NTPase"/>
</dbReference>
<comment type="similarity">
    <text evidence="1 7">Belongs to the ClpA/ClpB family.</text>
</comment>
<keyword evidence="3 7" id="KW-0547">Nucleotide-binding</keyword>
<dbReference type="EMBL" id="FO082872">
    <property type="protein sequence ID" value="SJK85970.1"/>
    <property type="molecule type" value="Genomic_DNA"/>
</dbReference>
<evidence type="ECO:0000256" key="7">
    <source>
        <dbReference type="RuleBase" id="RU004432"/>
    </source>
</evidence>
<gene>
    <name evidence="10" type="ORF">BMR1_02g02155</name>
</gene>
<dbReference type="GO" id="GO:0034605">
    <property type="term" value="P:cellular response to heat"/>
    <property type="evidence" value="ECO:0007669"/>
    <property type="project" value="TreeGrafter"/>
</dbReference>
<dbReference type="SUPFAM" id="SSF81923">
    <property type="entry name" value="Double Clp-N motif"/>
    <property type="match status" value="1"/>
</dbReference>
<dbReference type="CDD" id="cd19499">
    <property type="entry name" value="RecA-like_ClpB_Hsp104-like"/>
    <property type="match status" value="1"/>
</dbReference>
<evidence type="ECO:0000313" key="11">
    <source>
        <dbReference type="Proteomes" id="UP000002899"/>
    </source>
</evidence>
<dbReference type="FunFam" id="3.40.50.300:FF:000025">
    <property type="entry name" value="ATP-dependent Clp protease subunit"/>
    <property type="match status" value="1"/>
</dbReference>
<dbReference type="SMART" id="SM00382">
    <property type="entry name" value="AAA"/>
    <property type="match status" value="2"/>
</dbReference>
<dbReference type="KEGG" id="bmic:BMR1_02g02155"/>
<evidence type="ECO:0000313" key="10">
    <source>
        <dbReference type="EMBL" id="SJK85970.1"/>
    </source>
</evidence>
<dbReference type="FunFam" id="3.40.50.300:FF:000010">
    <property type="entry name" value="Chaperone clpB 1, putative"/>
    <property type="match status" value="1"/>
</dbReference>
<dbReference type="InterPro" id="IPR041546">
    <property type="entry name" value="ClpA/ClpB_AAA_lid"/>
</dbReference>
<dbReference type="PANTHER" id="PTHR11638:SF18">
    <property type="entry name" value="HEAT SHOCK PROTEIN 104"/>
    <property type="match status" value="1"/>
</dbReference>
<dbReference type="GO" id="GO:0008233">
    <property type="term" value="F:peptidase activity"/>
    <property type="evidence" value="ECO:0007669"/>
    <property type="project" value="UniProtKB-KW"/>
</dbReference>
<evidence type="ECO:0000256" key="6">
    <source>
        <dbReference type="PROSITE-ProRule" id="PRU01251"/>
    </source>
</evidence>
<dbReference type="PRINTS" id="PR00300">
    <property type="entry name" value="CLPPROTEASEA"/>
</dbReference>
<dbReference type="CDD" id="cd00009">
    <property type="entry name" value="AAA"/>
    <property type="match status" value="1"/>
</dbReference>
<dbReference type="SUPFAM" id="SSF52540">
    <property type="entry name" value="P-loop containing nucleoside triphosphate hydrolases"/>
    <property type="match status" value="2"/>
</dbReference>
<reference evidence="10 11" key="1">
    <citation type="journal article" date="2012" name="Nucleic Acids Res.">
        <title>Sequencing of the smallest Apicomplexan genome from the human pathogen Babesia microti.</title>
        <authorList>
            <person name="Cornillot E."/>
            <person name="Hadj-Kaddour K."/>
            <person name="Dassouli A."/>
            <person name="Noel B."/>
            <person name="Ranwez V."/>
            <person name="Vacherie B."/>
            <person name="Augagneur Y."/>
            <person name="Bres V."/>
            <person name="Duclos A."/>
            <person name="Randazzo S."/>
            <person name="Carcy B."/>
            <person name="Debierre-Grockiego F."/>
            <person name="Delbecq S."/>
            <person name="Moubri-Menage K."/>
            <person name="Shams-Eldin H."/>
            <person name="Usmani-Brown S."/>
            <person name="Bringaud F."/>
            <person name="Wincker P."/>
            <person name="Vivares C.P."/>
            <person name="Schwarz R.T."/>
            <person name="Schetters T.P."/>
            <person name="Krause P.J."/>
            <person name="Gorenflot A."/>
            <person name="Berry V."/>
            <person name="Barbe V."/>
            <person name="Ben Mamoun C."/>
        </authorList>
    </citation>
    <scope>NUCLEOTIDE SEQUENCE [LARGE SCALE GENOMIC DNA]</scope>
    <source>
        <strain evidence="10 11">RI</strain>
    </source>
</reference>
<reference evidence="10 11" key="2">
    <citation type="journal article" date="2013" name="PLoS ONE">
        <title>Whole genome mapping and re-organization of the nuclear and mitochondrial genomes of Babesia microti isolates.</title>
        <authorList>
            <person name="Cornillot E."/>
            <person name="Dassouli A."/>
            <person name="Garg A."/>
            <person name="Pachikara N."/>
            <person name="Randazzo S."/>
            <person name="Depoix D."/>
            <person name="Carcy B."/>
            <person name="Delbecq S."/>
            <person name="Frutos R."/>
            <person name="Silva J.C."/>
            <person name="Sutton R."/>
            <person name="Krause P.J."/>
            <person name="Mamoun C.B."/>
        </authorList>
    </citation>
    <scope>NUCLEOTIDE SEQUENCE [LARGE SCALE GENOMIC DNA]</scope>
    <source>
        <strain evidence="10 11">RI</strain>
    </source>
</reference>
<dbReference type="OrthoDB" id="47330at2759"/>
<dbReference type="InterPro" id="IPR050130">
    <property type="entry name" value="ClpA_ClpB"/>
</dbReference>
<dbReference type="InterPro" id="IPR018368">
    <property type="entry name" value="ClpA/B_CS1"/>
</dbReference>
<dbReference type="Pfam" id="PF07724">
    <property type="entry name" value="AAA_2"/>
    <property type="match status" value="1"/>
</dbReference>
<keyword evidence="11" id="KW-1185">Reference proteome</keyword>
<keyword evidence="2 6" id="KW-0677">Repeat</keyword>
<dbReference type="GO" id="GO:0006508">
    <property type="term" value="P:proteolysis"/>
    <property type="evidence" value="ECO:0007669"/>
    <property type="project" value="UniProtKB-KW"/>
</dbReference>
<evidence type="ECO:0000256" key="3">
    <source>
        <dbReference type="ARBA" id="ARBA00022741"/>
    </source>
</evidence>
<dbReference type="Pfam" id="PF02861">
    <property type="entry name" value="Clp_N"/>
    <property type="match status" value="1"/>
</dbReference>
<evidence type="ECO:0000256" key="1">
    <source>
        <dbReference type="ARBA" id="ARBA00008675"/>
    </source>
</evidence>
<evidence type="ECO:0000256" key="5">
    <source>
        <dbReference type="ARBA" id="ARBA00023186"/>
    </source>
</evidence>
<dbReference type="AlphaFoldDB" id="A0A1R4AAF9"/>
<keyword evidence="8" id="KW-0175">Coiled coil</keyword>
<reference evidence="10 11" key="3">
    <citation type="journal article" date="2016" name="Sci. Rep.">
        <title>Genome-wide diversity and gene expression profiling of Babesia microti isolates identify polymorphic genes that mediate host-pathogen interactions.</title>
        <authorList>
            <person name="Silva J.C."/>
            <person name="Cornillot E."/>
            <person name="McCracken C."/>
            <person name="Usmani-Brown S."/>
            <person name="Dwivedi A."/>
            <person name="Ifeonu O.O."/>
            <person name="Crabtree J."/>
            <person name="Gotia H.T."/>
            <person name="Virji A.Z."/>
            <person name="Reynes C."/>
            <person name="Colinge J."/>
            <person name="Kumar V."/>
            <person name="Lawres L."/>
            <person name="Pazzi J.E."/>
            <person name="Pablo J.V."/>
            <person name="Hung C."/>
            <person name="Brancato J."/>
            <person name="Kumari P."/>
            <person name="Orvis J."/>
            <person name="Tretina K."/>
            <person name="Chibucos M."/>
            <person name="Ott S."/>
            <person name="Sadzewicz L."/>
            <person name="Sengamalay N."/>
            <person name="Shetty A.C."/>
            <person name="Su Q."/>
            <person name="Tallon L."/>
            <person name="Fraser C.M."/>
            <person name="Frutos R."/>
            <person name="Molina D.M."/>
            <person name="Krause P.J."/>
            <person name="Ben Mamoun C."/>
        </authorList>
    </citation>
    <scope>NUCLEOTIDE SEQUENCE [LARGE SCALE GENOMIC DNA]</scope>
    <source>
        <strain evidence="10 11">RI</strain>
    </source>
</reference>
<evidence type="ECO:0000256" key="8">
    <source>
        <dbReference type="SAM" id="Coils"/>
    </source>
</evidence>
<dbReference type="FunFam" id="3.40.50.300:FF:000120">
    <property type="entry name" value="ATP-dependent chaperone ClpB"/>
    <property type="match status" value="1"/>
</dbReference>
<dbReference type="InterPro" id="IPR003959">
    <property type="entry name" value="ATPase_AAA_core"/>
</dbReference>
<dbReference type="InterPro" id="IPR004176">
    <property type="entry name" value="Clp_R_N"/>
</dbReference>
<dbReference type="InterPro" id="IPR003593">
    <property type="entry name" value="AAA+_ATPase"/>
</dbReference>
<organism evidence="10 11">
    <name type="scientific">Babesia microti (strain RI)</name>
    <dbReference type="NCBI Taxonomy" id="1133968"/>
    <lineage>
        <taxon>Eukaryota</taxon>
        <taxon>Sar</taxon>
        <taxon>Alveolata</taxon>
        <taxon>Apicomplexa</taxon>
        <taxon>Aconoidasida</taxon>
        <taxon>Piroplasmida</taxon>
        <taxon>Babesiidae</taxon>
        <taxon>Babesia</taxon>
    </lineage>
</organism>
<sequence>MGSHYRFIPRYNWPKWPIIPLFIAIIAMEINSLQQFCLSRLTFITPHLPNSLNNRFRQPLGAGDHIINSNDYTENAWNVLSKLGDISSKYQSAYVEADTLLLGLLDDEKDSICMRALESIPVDTEKLKEDLETHLKRQPKMSGGFEQKVLGRILQNVLGTSKRIKAEFGDDYISVEHLLLAIAAEDTKFMRPWLSRNKISVDRLKKAIQQIRGKRKITTKNPELSMRALEKFSRDLTAMARAGKLDPVIGRDKEIRRTIEILSRRTKNNPVLLGDPGVGKTAIVEGLATRIISGDVPDSLRDRRIISLDLASLVAGTQYRGEFEERLKAILKEVEYSQGEIVLFIDEIHTVVGAGDAQGAIDAGNMLKPMLARGELRCIGATTVQEYRQRIEKDKALERRFQPVMVDQPSVEETISILRGLRERYEVHHGVRILDSTIIQAAQLSDRYISDRFLPDKAIDLIDEAAARLKIQLSSKPIQLDHIERRLLQLEMEKISIETDQNQRGKSSQFLFSGSAEVDPSRLSAISVTMEKLTKERDELTEAWMAEKTLVDAIRNVKERMDVVKIEIEKAERDFDLNRAAELRFETLPDLEKQLNEASNKYQEHVEQIEAKGGQRLLRDEVTREDVASVVSRWTGIPVSRLVKSQRDKILHLSDELHKRIVGQNNAVDIITQSVQRSRVGMNDPNKPIGAFMFLGPTGVGKTELCKALAEQLFDTEDSIVRFDMSEYMEKHSVSRLVGAPPGYVGFEQGGLLTEAIRRKPYSIVLFDEIEKAHPDVFNLMLQVLDDGRLTDSTGCKVNFSNCLIVFTSNLGSQAILDMAHLPDKKVEMNNNVMGAVRKSFSPEFLNRMDEFVVFDALTKSELKQIVSIELSKLADRLLDRNIRISVDDSTMQYIADIGYDPVYGARPLKRTIQRQLESPLAKGILEQKFQPGDSLLVSHDINRGIVINKR</sequence>
<dbReference type="PROSITE" id="PS00871">
    <property type="entry name" value="CLPAB_2"/>
    <property type="match status" value="1"/>
</dbReference>